<dbReference type="EMBL" id="CH473962">
    <property type="protein sequence ID" value="EDL98488.1"/>
    <property type="molecule type" value="Genomic_DNA"/>
</dbReference>
<dbReference type="AlphaFoldDB" id="A6IIB8"/>
<name>A6IIB8_RAT</name>
<accession>A6IIB8</accession>
<dbReference type="Proteomes" id="UP000234681">
    <property type="component" value="Chromosome 5"/>
</dbReference>
<evidence type="ECO:0000313" key="2">
    <source>
        <dbReference type="Proteomes" id="UP000234681"/>
    </source>
</evidence>
<sequence>MKVWMKPSCVPFQILMPAEKRKLGDLLHCHQV</sequence>
<protein>
    <submittedName>
        <fullName evidence="1">RCG55103</fullName>
    </submittedName>
</protein>
<reference evidence="2" key="1">
    <citation type="submission" date="2005-09" db="EMBL/GenBank/DDBJ databases">
        <authorList>
            <person name="Mural R.J."/>
            <person name="Li P.W."/>
            <person name="Adams M.D."/>
            <person name="Amanatides P.G."/>
            <person name="Baden-Tillson H."/>
            <person name="Barnstead M."/>
            <person name="Chin S.H."/>
            <person name="Dew I."/>
            <person name="Evans C.A."/>
            <person name="Ferriera S."/>
            <person name="Flanigan M."/>
            <person name="Fosler C."/>
            <person name="Glodek A."/>
            <person name="Gu Z."/>
            <person name="Holt R.A."/>
            <person name="Jennings D."/>
            <person name="Kraft C.L."/>
            <person name="Lu F."/>
            <person name="Nguyen T."/>
            <person name="Nusskern D.R."/>
            <person name="Pfannkoch C.M."/>
            <person name="Sitter C."/>
            <person name="Sutton G.G."/>
            <person name="Venter J.C."/>
            <person name="Wang Z."/>
            <person name="Woodage T."/>
            <person name="Zheng X.H."/>
            <person name="Zhong F."/>
        </authorList>
    </citation>
    <scope>NUCLEOTIDE SEQUENCE [LARGE SCALE GENOMIC DNA]</scope>
    <source>
        <strain>BN</strain>
        <strain evidence="2">Sprague-Dawley</strain>
    </source>
</reference>
<organism evidence="1 2">
    <name type="scientific">Rattus norvegicus</name>
    <name type="common">Rat</name>
    <dbReference type="NCBI Taxonomy" id="10116"/>
    <lineage>
        <taxon>Eukaryota</taxon>
        <taxon>Metazoa</taxon>
        <taxon>Chordata</taxon>
        <taxon>Craniata</taxon>
        <taxon>Vertebrata</taxon>
        <taxon>Euteleostomi</taxon>
        <taxon>Mammalia</taxon>
        <taxon>Eutheria</taxon>
        <taxon>Euarchontoglires</taxon>
        <taxon>Glires</taxon>
        <taxon>Rodentia</taxon>
        <taxon>Myomorpha</taxon>
        <taxon>Muroidea</taxon>
        <taxon>Muridae</taxon>
        <taxon>Murinae</taxon>
        <taxon>Rattus</taxon>
    </lineage>
</organism>
<gene>
    <name evidence="1" type="ORF">rCG_55103</name>
</gene>
<evidence type="ECO:0000313" key="1">
    <source>
        <dbReference type="EMBL" id="EDL98488.1"/>
    </source>
</evidence>
<proteinExistence type="predicted"/>